<dbReference type="AlphaFoldDB" id="A0A226DQB3"/>
<dbReference type="EMBL" id="LNIX01000013">
    <property type="protein sequence ID" value="OXA47270.1"/>
    <property type="molecule type" value="Genomic_DNA"/>
</dbReference>
<evidence type="ECO:0000313" key="2">
    <source>
        <dbReference type="Proteomes" id="UP000198287"/>
    </source>
</evidence>
<evidence type="ECO:0000313" key="1">
    <source>
        <dbReference type="EMBL" id="OXA47270.1"/>
    </source>
</evidence>
<protein>
    <recommendedName>
        <fullName evidence="3">F-box domain-containing protein</fullName>
    </recommendedName>
</protein>
<dbReference type="Proteomes" id="UP000198287">
    <property type="component" value="Unassembled WGS sequence"/>
</dbReference>
<organism evidence="1 2">
    <name type="scientific">Folsomia candida</name>
    <name type="common">Springtail</name>
    <dbReference type="NCBI Taxonomy" id="158441"/>
    <lineage>
        <taxon>Eukaryota</taxon>
        <taxon>Metazoa</taxon>
        <taxon>Ecdysozoa</taxon>
        <taxon>Arthropoda</taxon>
        <taxon>Hexapoda</taxon>
        <taxon>Collembola</taxon>
        <taxon>Entomobryomorpha</taxon>
        <taxon>Isotomoidea</taxon>
        <taxon>Isotomidae</taxon>
        <taxon>Proisotominae</taxon>
        <taxon>Folsomia</taxon>
    </lineage>
</organism>
<gene>
    <name evidence="1" type="ORF">Fcan01_17639</name>
</gene>
<evidence type="ECO:0008006" key="3">
    <source>
        <dbReference type="Google" id="ProtNLM"/>
    </source>
</evidence>
<sequence length="392" mass="44404">MLEQEDFTITTITASGDAAPHGSLDQDVIGQVCKFLATSDIKNCRLVSSSWNYECTPVLKARTRTRLDLSPGYDENGHYFEFGLCDWDILDVVKKMKFCPVNVYLGVPSAHHYVLPDVDFAIFPSINNLKSIIVQFPARHEFPWQMKLSTNVIMSSSTTLEELEFDWMEDERSQDFPSLRGIVFPKLMNLMVKSNFNSFRDNPVQRIGQAIVASFPNLKYLEINCDYLEDGLLPNFPRSLTGLQVIGYFDTAKLECLLKIPATLKKFVLGNLFPVLKKLHMDNCETLSKIVFETYPGSGYFGPITYAKGFPVLEILKICGDKGEPSRVESFLPPKVPRQVVESVEEVDAGFGKPREDSDTVEQAQIFVRLLTLFPNSRDSVIQRLEEILQIN</sequence>
<name>A0A226DQB3_FOLCA</name>
<dbReference type="InterPro" id="IPR032675">
    <property type="entry name" value="LRR_dom_sf"/>
</dbReference>
<comment type="caution">
    <text evidence="1">The sequence shown here is derived from an EMBL/GenBank/DDBJ whole genome shotgun (WGS) entry which is preliminary data.</text>
</comment>
<dbReference type="Gene3D" id="3.80.10.10">
    <property type="entry name" value="Ribonuclease Inhibitor"/>
    <property type="match status" value="1"/>
</dbReference>
<reference evidence="1 2" key="1">
    <citation type="submission" date="2015-12" db="EMBL/GenBank/DDBJ databases">
        <title>The genome of Folsomia candida.</title>
        <authorList>
            <person name="Faddeeva A."/>
            <person name="Derks M.F."/>
            <person name="Anvar Y."/>
            <person name="Smit S."/>
            <person name="Van Straalen N."/>
            <person name="Roelofs D."/>
        </authorList>
    </citation>
    <scope>NUCLEOTIDE SEQUENCE [LARGE SCALE GENOMIC DNA]</scope>
    <source>
        <strain evidence="1 2">VU population</strain>
        <tissue evidence="1">Whole body</tissue>
    </source>
</reference>
<dbReference type="SUPFAM" id="SSF52047">
    <property type="entry name" value="RNI-like"/>
    <property type="match status" value="1"/>
</dbReference>
<keyword evidence="2" id="KW-1185">Reference proteome</keyword>
<accession>A0A226DQB3</accession>
<proteinExistence type="predicted"/>